<name>B2W136_PYRTR</name>
<dbReference type="OrthoDB" id="194443at2759"/>
<feature type="domain" description="BTB" evidence="2">
    <location>
        <begin position="56"/>
        <end position="127"/>
    </location>
</feature>
<evidence type="ECO:0000313" key="3">
    <source>
        <dbReference type="EMBL" id="EDU47009.1"/>
    </source>
</evidence>
<accession>B2W136</accession>
<dbReference type="Proteomes" id="UP000001471">
    <property type="component" value="Unassembled WGS sequence"/>
</dbReference>
<dbReference type="eggNOG" id="ENOG502T17B">
    <property type="taxonomic scope" value="Eukaryota"/>
</dbReference>
<proteinExistence type="predicted"/>
<dbReference type="HOGENOM" id="CLU_068279_2_2_1"/>
<dbReference type="EMBL" id="DS231617">
    <property type="protein sequence ID" value="EDU47009.1"/>
    <property type="molecule type" value="Genomic_DNA"/>
</dbReference>
<dbReference type="CDD" id="cd18186">
    <property type="entry name" value="BTB_POZ_ZBTB_KLHL-like"/>
    <property type="match status" value="1"/>
</dbReference>
<dbReference type="InParanoid" id="B2W136"/>
<dbReference type="SUPFAM" id="SSF54695">
    <property type="entry name" value="POZ domain"/>
    <property type="match status" value="1"/>
</dbReference>
<gene>
    <name evidence="3" type="ORF">PTRG_04171</name>
</gene>
<reference evidence="4" key="1">
    <citation type="journal article" date="2013" name="G3 (Bethesda)">
        <title>Comparative genomics of a plant-pathogenic fungus, Pyrenophora tritici-repentis, reveals transduplication and the impact of repeat elements on pathogenicity and population divergence.</title>
        <authorList>
            <person name="Manning V.A."/>
            <person name="Pandelova I."/>
            <person name="Dhillon B."/>
            <person name="Wilhelm L.J."/>
            <person name="Goodwin S.B."/>
            <person name="Berlin A.M."/>
            <person name="Figueroa M."/>
            <person name="Freitag M."/>
            <person name="Hane J.K."/>
            <person name="Henrissat B."/>
            <person name="Holman W.H."/>
            <person name="Kodira C.D."/>
            <person name="Martin J."/>
            <person name="Oliver R.P."/>
            <person name="Robbertse B."/>
            <person name="Schackwitz W."/>
            <person name="Schwartz D.C."/>
            <person name="Spatafora J.W."/>
            <person name="Turgeon B.G."/>
            <person name="Yandava C."/>
            <person name="Young S."/>
            <person name="Zhou S."/>
            <person name="Zeng Q."/>
            <person name="Grigoriev I.V."/>
            <person name="Ma L.-J."/>
            <person name="Ciuffetti L.M."/>
        </authorList>
    </citation>
    <scope>NUCLEOTIDE SEQUENCE [LARGE SCALE GENOMIC DNA]</scope>
    <source>
        <strain evidence="4">Pt-1C-BFP</strain>
    </source>
</reference>
<dbReference type="PROSITE" id="PS50097">
    <property type="entry name" value="BTB"/>
    <property type="match status" value="1"/>
</dbReference>
<protein>
    <recommendedName>
        <fullName evidence="2">BTB domain-containing protein</fullName>
    </recommendedName>
</protein>
<dbReference type="OMA" id="HERNECK"/>
<feature type="signal peptide" evidence="1">
    <location>
        <begin position="1"/>
        <end position="20"/>
    </location>
</feature>
<evidence type="ECO:0000313" key="4">
    <source>
        <dbReference type="Proteomes" id="UP000001471"/>
    </source>
</evidence>
<organism evidence="3 4">
    <name type="scientific">Pyrenophora tritici-repentis (strain Pt-1C-BFP)</name>
    <name type="common">Wheat tan spot fungus</name>
    <name type="synonym">Drechslera tritici-repentis</name>
    <dbReference type="NCBI Taxonomy" id="426418"/>
    <lineage>
        <taxon>Eukaryota</taxon>
        <taxon>Fungi</taxon>
        <taxon>Dikarya</taxon>
        <taxon>Ascomycota</taxon>
        <taxon>Pezizomycotina</taxon>
        <taxon>Dothideomycetes</taxon>
        <taxon>Pleosporomycetidae</taxon>
        <taxon>Pleosporales</taxon>
        <taxon>Pleosporineae</taxon>
        <taxon>Pleosporaceae</taxon>
        <taxon>Pyrenophora</taxon>
    </lineage>
</organism>
<dbReference type="InterPro" id="IPR011333">
    <property type="entry name" value="SKP1/BTB/POZ_sf"/>
</dbReference>
<dbReference type="STRING" id="426418.B2W136"/>
<feature type="chain" id="PRO_5002784610" description="BTB domain-containing protein" evidence="1">
    <location>
        <begin position="21"/>
        <end position="276"/>
    </location>
</feature>
<dbReference type="PANTHER" id="PTHR47843">
    <property type="entry name" value="BTB DOMAIN-CONTAINING PROTEIN-RELATED"/>
    <property type="match status" value="1"/>
</dbReference>
<dbReference type="SMART" id="SM00225">
    <property type="entry name" value="BTB"/>
    <property type="match status" value="1"/>
</dbReference>
<keyword evidence="1" id="KW-0732">Signal</keyword>
<evidence type="ECO:0000256" key="1">
    <source>
        <dbReference type="SAM" id="SignalP"/>
    </source>
</evidence>
<dbReference type="Pfam" id="PF00651">
    <property type="entry name" value="BTB"/>
    <property type="match status" value="1"/>
</dbReference>
<dbReference type="InterPro" id="IPR000210">
    <property type="entry name" value="BTB/POZ_dom"/>
</dbReference>
<dbReference type="Gene3D" id="3.30.710.10">
    <property type="entry name" value="Potassium Channel Kv1.1, Chain A"/>
    <property type="match status" value="1"/>
</dbReference>
<dbReference type="AlphaFoldDB" id="B2W136"/>
<evidence type="ECO:0000259" key="2">
    <source>
        <dbReference type="PROSITE" id="PS50097"/>
    </source>
</evidence>
<sequence>MAAARFIVLIGHGGCLTTTAVIPEEQEDDARKVHFTPPYSKYRLQLTTKHSTTARSSALVIVEVGAEKTKYTVHRSFLTEHSEYFRKALTGSWKEAQEGVVTLENVDCDGFNIFVDWMYTRKLPRIPVKHDDSDDLGDSNISMLKALVPGDRILALNFHRAVRDAIIEDLIVNCPWYKAIIYGFANLPKDHPVLDLMVASHCLDYTDNDDTKENGDFQRRSQLPVDFLIRVMLRYSFMKSQDWSKCILDPCDYHGHVSEEDREKYPVKMRGLKQKT</sequence>
<dbReference type="PANTHER" id="PTHR47843:SF2">
    <property type="entry name" value="BTB DOMAIN-CONTAINING PROTEIN"/>
    <property type="match status" value="1"/>
</dbReference>